<sequence>MRQNNVSAIIDLNEPSDALLPLTQFRPVGTLPFAGRYRLIDFPLSAISNAGIRDVGMFMPRSARSVQDHVRSGDAWNLDSIRGGIFTFPYVANKDYSDPANRRRYFDDYLTFLRKSDSSYTIVIGARNVDNINVQEVQQFHVEGNNPITVLYKRQLPDKVNANEEALNISDAGDVTTIMKASEITPDPVNHMVPMHMGVYFLRTSLLIDLLQNASQREEFIRLPEILHEALEVYNANGYEYTGFYANINTIKRYFDANMAMLDEANYQALLFSQREIYTKNLNEIPTFFSKGSDVNTSLLGTGCRIEGQANHSVIFRRVIIDRSAKVENSIIMQGSKIGPGSKLNYVILDKGVVIGPHLTIEGTPEKPIIFEKNMSVLRASDIKKGVQH</sequence>
<dbReference type="Pfam" id="PF24894">
    <property type="entry name" value="Hexapep_GlmU"/>
    <property type="match status" value="1"/>
</dbReference>
<dbReference type="PANTHER" id="PTHR43523">
    <property type="entry name" value="GLUCOSE-1-PHOSPHATE ADENYLYLTRANSFERASE-RELATED"/>
    <property type="match status" value="1"/>
</dbReference>
<dbReference type="NCBIfam" id="TIGR02092">
    <property type="entry name" value="glgD"/>
    <property type="match status" value="1"/>
</dbReference>
<dbReference type="EMBL" id="AZGA01000084">
    <property type="protein sequence ID" value="KRM31077.1"/>
    <property type="molecule type" value="Genomic_DNA"/>
</dbReference>
<protein>
    <submittedName>
        <fullName evidence="5">ADP-glucose pyrophosphorylase</fullName>
    </submittedName>
</protein>
<keyword evidence="6" id="KW-1185">Reference proteome</keyword>
<evidence type="ECO:0000259" key="4">
    <source>
        <dbReference type="Pfam" id="PF24894"/>
    </source>
</evidence>
<dbReference type="PATRIC" id="fig|1423734.3.peg.1092"/>
<dbReference type="Proteomes" id="UP000051236">
    <property type="component" value="Unassembled WGS sequence"/>
</dbReference>
<dbReference type="InterPro" id="IPR011832">
    <property type="entry name" value="GlgDAde_trans"/>
</dbReference>
<evidence type="ECO:0000313" key="5">
    <source>
        <dbReference type="EMBL" id="KRM31077.1"/>
    </source>
</evidence>
<dbReference type="GO" id="GO:0005978">
    <property type="term" value="P:glycogen biosynthetic process"/>
    <property type="evidence" value="ECO:0007669"/>
    <property type="project" value="UniProtKB-KW"/>
</dbReference>
<evidence type="ECO:0000256" key="1">
    <source>
        <dbReference type="ARBA" id="ARBA00010443"/>
    </source>
</evidence>
<name>A0A0R1XN80_9LACO</name>
<feature type="domain" description="Glucose-1-phosphate adenylyltransferase/Bifunctional protein GlmU-like C-terminal hexapeptide" evidence="4">
    <location>
        <begin position="294"/>
        <end position="361"/>
    </location>
</feature>
<dbReference type="STRING" id="1423734.FC83_GL001079"/>
<organism evidence="5 6">
    <name type="scientific">Agrilactobacillus composti DSM 18527 = JCM 14202</name>
    <dbReference type="NCBI Taxonomy" id="1423734"/>
    <lineage>
        <taxon>Bacteria</taxon>
        <taxon>Bacillati</taxon>
        <taxon>Bacillota</taxon>
        <taxon>Bacilli</taxon>
        <taxon>Lactobacillales</taxon>
        <taxon>Lactobacillaceae</taxon>
        <taxon>Agrilactobacillus</taxon>
    </lineage>
</organism>
<dbReference type="CDD" id="cd04651">
    <property type="entry name" value="LbH_G1P_AT_C"/>
    <property type="match status" value="1"/>
</dbReference>
<dbReference type="SUPFAM" id="SSF53448">
    <property type="entry name" value="Nucleotide-diphospho-sugar transferases"/>
    <property type="match status" value="1"/>
</dbReference>
<dbReference type="PANTHER" id="PTHR43523:SF6">
    <property type="entry name" value="GLYCOGEN BIOSYNTHESIS PROTEIN GLGD"/>
    <property type="match status" value="1"/>
</dbReference>
<evidence type="ECO:0000259" key="3">
    <source>
        <dbReference type="Pfam" id="PF00483"/>
    </source>
</evidence>
<dbReference type="GO" id="GO:0008878">
    <property type="term" value="F:glucose-1-phosphate adenylyltransferase activity"/>
    <property type="evidence" value="ECO:0007669"/>
    <property type="project" value="InterPro"/>
</dbReference>
<dbReference type="InterPro" id="IPR005835">
    <property type="entry name" value="NTP_transferase_dom"/>
</dbReference>
<gene>
    <name evidence="5" type="ORF">FC83_GL001079</name>
</gene>
<dbReference type="Gene3D" id="2.160.10.10">
    <property type="entry name" value="Hexapeptide repeat proteins"/>
    <property type="match status" value="1"/>
</dbReference>
<comment type="similarity">
    <text evidence="1">Belongs to the bacterial/plant glucose-1-phosphate adenylyltransferase family.</text>
</comment>
<accession>A0A0R1XN80</accession>
<proteinExistence type="inferred from homology"/>
<dbReference type="AlphaFoldDB" id="A0A0R1XN80"/>
<dbReference type="InterPro" id="IPR056818">
    <property type="entry name" value="GlmU/GlgC-like_hexapep"/>
</dbReference>
<dbReference type="Pfam" id="PF00483">
    <property type="entry name" value="NTP_transferase"/>
    <property type="match status" value="1"/>
</dbReference>
<reference evidence="5 6" key="1">
    <citation type="journal article" date="2015" name="Genome Announc.">
        <title>Expanding the biotechnology potential of lactobacilli through comparative genomics of 213 strains and associated genera.</title>
        <authorList>
            <person name="Sun Z."/>
            <person name="Harris H.M."/>
            <person name="McCann A."/>
            <person name="Guo C."/>
            <person name="Argimon S."/>
            <person name="Zhang W."/>
            <person name="Yang X."/>
            <person name="Jeffery I.B."/>
            <person name="Cooney J.C."/>
            <person name="Kagawa T.F."/>
            <person name="Liu W."/>
            <person name="Song Y."/>
            <person name="Salvetti E."/>
            <person name="Wrobel A."/>
            <person name="Rasinkangas P."/>
            <person name="Parkhill J."/>
            <person name="Rea M.C."/>
            <person name="O'Sullivan O."/>
            <person name="Ritari J."/>
            <person name="Douillard F.P."/>
            <person name="Paul Ross R."/>
            <person name="Yang R."/>
            <person name="Briner A.E."/>
            <person name="Felis G.E."/>
            <person name="de Vos W.M."/>
            <person name="Barrangou R."/>
            <person name="Klaenhammer T.R."/>
            <person name="Caufield P.W."/>
            <person name="Cui Y."/>
            <person name="Zhang H."/>
            <person name="O'Toole P.W."/>
        </authorList>
    </citation>
    <scope>NUCLEOTIDE SEQUENCE [LARGE SCALE GENOMIC DNA]</scope>
    <source>
        <strain evidence="5 6">DSM 18527</strain>
    </source>
</reference>
<feature type="domain" description="Nucleotidyl transferase" evidence="3">
    <location>
        <begin position="19"/>
        <end position="262"/>
    </location>
</feature>
<evidence type="ECO:0000256" key="2">
    <source>
        <dbReference type="ARBA" id="ARBA00023056"/>
    </source>
</evidence>
<dbReference type="InterPro" id="IPR011004">
    <property type="entry name" value="Trimer_LpxA-like_sf"/>
</dbReference>
<dbReference type="SUPFAM" id="SSF51161">
    <property type="entry name" value="Trimeric LpxA-like enzymes"/>
    <property type="match status" value="1"/>
</dbReference>
<dbReference type="eggNOG" id="COG0448">
    <property type="taxonomic scope" value="Bacteria"/>
</dbReference>
<dbReference type="InterPro" id="IPR011831">
    <property type="entry name" value="ADP-Glc_PPase"/>
</dbReference>
<dbReference type="InterPro" id="IPR029044">
    <property type="entry name" value="Nucleotide-diphossugar_trans"/>
</dbReference>
<evidence type="ECO:0000313" key="6">
    <source>
        <dbReference type="Proteomes" id="UP000051236"/>
    </source>
</evidence>
<keyword evidence="2" id="KW-0320">Glycogen biosynthesis</keyword>
<dbReference type="RefSeq" id="WP_057002896.1">
    <property type="nucleotide sequence ID" value="NZ_AZGA01000084.1"/>
</dbReference>
<comment type="caution">
    <text evidence="5">The sequence shown here is derived from an EMBL/GenBank/DDBJ whole genome shotgun (WGS) entry which is preliminary data.</text>
</comment>
<dbReference type="Gene3D" id="3.90.550.10">
    <property type="entry name" value="Spore Coat Polysaccharide Biosynthesis Protein SpsA, Chain A"/>
    <property type="match status" value="1"/>
</dbReference>